<dbReference type="EMBL" id="QTSX02002178">
    <property type="protein sequence ID" value="KAJ9077810.1"/>
    <property type="molecule type" value="Genomic_DNA"/>
</dbReference>
<evidence type="ECO:0000313" key="2">
    <source>
        <dbReference type="Proteomes" id="UP001165960"/>
    </source>
</evidence>
<accession>A0ACC2TTG6</accession>
<gene>
    <name evidence="1" type="ORF">DSO57_1013235</name>
</gene>
<proteinExistence type="predicted"/>
<organism evidence="1 2">
    <name type="scientific">Entomophthora muscae</name>
    <dbReference type="NCBI Taxonomy" id="34485"/>
    <lineage>
        <taxon>Eukaryota</taxon>
        <taxon>Fungi</taxon>
        <taxon>Fungi incertae sedis</taxon>
        <taxon>Zoopagomycota</taxon>
        <taxon>Entomophthoromycotina</taxon>
        <taxon>Entomophthoromycetes</taxon>
        <taxon>Entomophthorales</taxon>
        <taxon>Entomophthoraceae</taxon>
        <taxon>Entomophthora</taxon>
    </lineage>
</organism>
<dbReference type="Proteomes" id="UP001165960">
    <property type="component" value="Unassembled WGS sequence"/>
</dbReference>
<protein>
    <submittedName>
        <fullName evidence="1">Uncharacterized protein</fullName>
    </submittedName>
</protein>
<name>A0ACC2TTG6_9FUNG</name>
<evidence type="ECO:0000313" key="1">
    <source>
        <dbReference type="EMBL" id="KAJ9077810.1"/>
    </source>
</evidence>
<reference evidence="1" key="1">
    <citation type="submission" date="2022-04" db="EMBL/GenBank/DDBJ databases">
        <title>Genome of the entomopathogenic fungus Entomophthora muscae.</title>
        <authorList>
            <person name="Elya C."/>
            <person name="Lovett B.R."/>
            <person name="Lee E."/>
            <person name="Macias A.M."/>
            <person name="Hajek A.E."/>
            <person name="De Bivort B.L."/>
            <person name="Kasson M.T."/>
            <person name="De Fine Licht H.H."/>
            <person name="Stajich J.E."/>
        </authorList>
    </citation>
    <scope>NUCLEOTIDE SEQUENCE</scope>
    <source>
        <strain evidence="1">Berkeley</strain>
    </source>
</reference>
<keyword evidence="2" id="KW-1185">Reference proteome</keyword>
<comment type="caution">
    <text evidence="1">The sequence shown here is derived from an EMBL/GenBank/DDBJ whole genome shotgun (WGS) entry which is preliminary data.</text>
</comment>
<sequence>MLPKKLTNFLNYRYGNVSSLQRCMMRCPVMIINYVSLLPVPLAILTFLYLLMTRKWSLADYFLFAWSSCEMVFFLSWRKKMQEPFKHKPFAVALSQRLAFAKHFLDHAVNIQELFPHRMVERPDGPLHLDHFKPLIDFEFFDKKAQDMTYEEKKVAEQIYHTFEEKSPLTLTLTSHQRSAALLAKPRMSFLPIPSRLLPT</sequence>